<keyword evidence="2" id="KW-1185">Reference proteome</keyword>
<feature type="non-terminal residue" evidence="1">
    <location>
        <position position="1"/>
    </location>
</feature>
<protein>
    <submittedName>
        <fullName evidence="1">Uncharacterized protein</fullName>
    </submittedName>
</protein>
<reference evidence="1 2" key="1">
    <citation type="submission" date="2019-07" db="EMBL/GenBank/DDBJ databases">
        <authorList>
            <person name="Jastrzebski P J."/>
            <person name="Paukszto L."/>
            <person name="Jastrzebski P J."/>
        </authorList>
    </citation>
    <scope>NUCLEOTIDE SEQUENCE [LARGE SCALE GENOMIC DNA]</scope>
    <source>
        <strain evidence="1 2">WMS-il1</strain>
    </source>
</reference>
<organism evidence="1 2">
    <name type="scientific">Hymenolepis diminuta</name>
    <name type="common">Rat tapeworm</name>
    <dbReference type="NCBI Taxonomy" id="6216"/>
    <lineage>
        <taxon>Eukaryota</taxon>
        <taxon>Metazoa</taxon>
        <taxon>Spiralia</taxon>
        <taxon>Lophotrochozoa</taxon>
        <taxon>Platyhelminthes</taxon>
        <taxon>Cestoda</taxon>
        <taxon>Eucestoda</taxon>
        <taxon>Cyclophyllidea</taxon>
        <taxon>Hymenolepididae</taxon>
        <taxon>Hymenolepis</taxon>
    </lineage>
</organism>
<dbReference type="EMBL" id="CABIJS010000015">
    <property type="protein sequence ID" value="VUZ39429.1"/>
    <property type="molecule type" value="Genomic_DNA"/>
</dbReference>
<accession>A0A564XXD3</accession>
<proteinExistence type="predicted"/>
<name>A0A564XXD3_HYMDI</name>
<evidence type="ECO:0000313" key="1">
    <source>
        <dbReference type="EMBL" id="VUZ39429.1"/>
    </source>
</evidence>
<gene>
    <name evidence="1" type="ORF">WMSIL1_LOCUS707</name>
</gene>
<dbReference type="AlphaFoldDB" id="A0A564XXD3"/>
<sequence>DLKSLLSRLVPNPIFIPNDLKTSSLIFLRHETLCKPIQPIYDSPLKVIQRGGKTATILQNGKKSVVSMDRVKPA</sequence>
<dbReference type="Proteomes" id="UP000321570">
    <property type="component" value="Unassembled WGS sequence"/>
</dbReference>
<evidence type="ECO:0000313" key="2">
    <source>
        <dbReference type="Proteomes" id="UP000321570"/>
    </source>
</evidence>